<dbReference type="SUPFAM" id="SSF51306">
    <property type="entry name" value="LexA/Signal peptidase"/>
    <property type="match status" value="1"/>
</dbReference>
<dbReference type="eggNOG" id="COG0681">
    <property type="taxonomic scope" value="Bacteria"/>
</dbReference>
<protein>
    <recommendedName>
        <fullName evidence="4 12">Signal peptidase I</fullName>
        <ecNumber evidence="4 12">3.4.21.89</ecNumber>
    </recommendedName>
</protein>
<dbReference type="NCBIfam" id="TIGR02227">
    <property type="entry name" value="sigpep_I_bact"/>
    <property type="match status" value="1"/>
</dbReference>
<evidence type="ECO:0000256" key="9">
    <source>
        <dbReference type="ARBA" id="ARBA00022989"/>
    </source>
</evidence>
<dbReference type="PATRIC" id="fig|1449336.4.peg.1955"/>
<dbReference type="Pfam" id="PF10502">
    <property type="entry name" value="Peptidase_S26"/>
    <property type="match status" value="1"/>
</dbReference>
<evidence type="ECO:0000256" key="3">
    <source>
        <dbReference type="ARBA" id="ARBA00009370"/>
    </source>
</evidence>
<evidence type="ECO:0000256" key="10">
    <source>
        <dbReference type="ARBA" id="ARBA00023136"/>
    </source>
</evidence>
<dbReference type="CDD" id="cd06530">
    <property type="entry name" value="S26_SPase_I"/>
    <property type="match status" value="1"/>
</dbReference>
<dbReference type="PROSITE" id="PS00760">
    <property type="entry name" value="SPASE_I_2"/>
    <property type="match status" value="1"/>
</dbReference>
<keyword evidence="5" id="KW-1003">Cell membrane</keyword>
<dbReference type="Proteomes" id="UP000051658">
    <property type="component" value="Unassembled WGS sequence"/>
</dbReference>
<dbReference type="RefSeq" id="WP_034569652.1">
    <property type="nucleotide sequence ID" value="NZ_JQBS01000035.1"/>
</dbReference>
<dbReference type="Gene3D" id="2.10.109.10">
    <property type="entry name" value="Umud Fragment, subunit A"/>
    <property type="match status" value="1"/>
</dbReference>
<dbReference type="GO" id="GO:0006465">
    <property type="term" value="P:signal peptide processing"/>
    <property type="evidence" value="ECO:0007669"/>
    <property type="project" value="InterPro"/>
</dbReference>
<feature type="transmembrane region" description="Helical" evidence="12">
    <location>
        <begin position="41"/>
        <end position="62"/>
    </location>
</feature>
<keyword evidence="8 12" id="KW-0378">Hydrolase</keyword>
<feature type="compositionally biased region" description="Basic residues" evidence="14">
    <location>
        <begin position="22"/>
        <end position="35"/>
    </location>
</feature>
<comment type="subcellular location">
    <subcellularLocation>
        <location evidence="2">Cell membrane</location>
        <topology evidence="2">Single-pass type II membrane protein</topology>
    </subcellularLocation>
    <subcellularLocation>
        <location evidence="13">Membrane</location>
        <topology evidence="13">Single-pass type II membrane protein</topology>
    </subcellularLocation>
</comment>
<feature type="active site" evidence="11">
    <location>
        <position position="111"/>
    </location>
</feature>
<dbReference type="PRINTS" id="PR00727">
    <property type="entry name" value="LEADERPTASE"/>
</dbReference>
<dbReference type="PROSITE" id="PS00501">
    <property type="entry name" value="SPASE_I_1"/>
    <property type="match status" value="1"/>
</dbReference>
<name>A0A0R2HN73_CARDV</name>
<dbReference type="InterPro" id="IPR019756">
    <property type="entry name" value="Pept_S26A_signal_pept_1_Ser-AS"/>
</dbReference>
<feature type="active site" evidence="11">
    <location>
        <position position="72"/>
    </location>
</feature>
<feature type="domain" description="Peptidase S26" evidence="15">
    <location>
        <begin position="43"/>
        <end position="207"/>
    </location>
</feature>
<comment type="catalytic activity">
    <reaction evidence="1 12">
        <text>Cleavage of hydrophobic, N-terminal signal or leader sequences from secreted and periplasmic proteins.</text>
        <dbReference type="EC" id="3.4.21.89"/>
    </reaction>
</comment>
<sequence length="218" mass="24847">MSRTNYSDGRDESAEIFEPRSKAHHSKTRKKRSKKGKKNEILSTFVYIVVALAICLLIRQFLFAPVSVDGESMMPTLKNHDRLILNKIKKVDRFDIIVFPAPDAPDKEYIKRVIGLPGDEISMQDDVLYLNGKAVQEPYLDQYKKKLKEKGQLLTGDFTLMGKTGVAKVPENEYFVMGDNRGNSKDSRIFGFVHIDTISGTTDLRIWPFTHFGTLKTE</sequence>
<evidence type="ECO:0000256" key="8">
    <source>
        <dbReference type="ARBA" id="ARBA00022801"/>
    </source>
</evidence>
<evidence type="ECO:0000313" key="17">
    <source>
        <dbReference type="Proteomes" id="UP000051658"/>
    </source>
</evidence>
<comment type="similarity">
    <text evidence="3 13">Belongs to the peptidase S26 family.</text>
</comment>
<keyword evidence="9 12" id="KW-1133">Transmembrane helix</keyword>
<keyword evidence="7 12" id="KW-0812">Transmembrane</keyword>
<dbReference type="GO" id="GO:0009003">
    <property type="term" value="F:signal peptidase activity"/>
    <property type="evidence" value="ECO:0007669"/>
    <property type="project" value="UniProtKB-EC"/>
</dbReference>
<organism evidence="16 17">
    <name type="scientific">Carnobacterium divergens DSM 20623</name>
    <dbReference type="NCBI Taxonomy" id="1449336"/>
    <lineage>
        <taxon>Bacteria</taxon>
        <taxon>Bacillati</taxon>
        <taxon>Bacillota</taxon>
        <taxon>Bacilli</taxon>
        <taxon>Lactobacillales</taxon>
        <taxon>Carnobacteriaceae</taxon>
        <taxon>Carnobacterium</taxon>
    </lineage>
</organism>
<feature type="region of interest" description="Disordered" evidence="14">
    <location>
        <begin position="1"/>
        <end position="35"/>
    </location>
</feature>
<evidence type="ECO:0000256" key="5">
    <source>
        <dbReference type="ARBA" id="ARBA00022475"/>
    </source>
</evidence>
<keyword evidence="10 12" id="KW-0472">Membrane</keyword>
<evidence type="ECO:0000256" key="4">
    <source>
        <dbReference type="ARBA" id="ARBA00013208"/>
    </source>
</evidence>
<evidence type="ECO:0000313" key="16">
    <source>
        <dbReference type="EMBL" id="KRN54337.1"/>
    </source>
</evidence>
<evidence type="ECO:0000256" key="12">
    <source>
        <dbReference type="RuleBase" id="RU003993"/>
    </source>
</evidence>
<dbReference type="FunFam" id="2.10.109.10:FF:000008">
    <property type="entry name" value="Signal peptidase I"/>
    <property type="match status" value="1"/>
</dbReference>
<reference evidence="16 17" key="1">
    <citation type="journal article" date="2015" name="Genome Announc.">
        <title>Expanding the biotechnology potential of lactobacilli through comparative genomics of 213 strains and associated genera.</title>
        <authorList>
            <person name="Sun Z."/>
            <person name="Harris H.M."/>
            <person name="McCann A."/>
            <person name="Guo C."/>
            <person name="Argimon S."/>
            <person name="Zhang W."/>
            <person name="Yang X."/>
            <person name="Jeffery I.B."/>
            <person name="Cooney J.C."/>
            <person name="Kagawa T.F."/>
            <person name="Liu W."/>
            <person name="Song Y."/>
            <person name="Salvetti E."/>
            <person name="Wrobel A."/>
            <person name="Rasinkangas P."/>
            <person name="Parkhill J."/>
            <person name="Rea M.C."/>
            <person name="O'Sullivan O."/>
            <person name="Ritari J."/>
            <person name="Douillard F.P."/>
            <person name="Paul Ross R."/>
            <person name="Yang R."/>
            <person name="Briner A.E."/>
            <person name="Felis G.E."/>
            <person name="de Vos W.M."/>
            <person name="Barrangou R."/>
            <person name="Klaenhammer T.R."/>
            <person name="Caufield P.W."/>
            <person name="Cui Y."/>
            <person name="Zhang H."/>
            <person name="O'Toole P.W."/>
        </authorList>
    </citation>
    <scope>NUCLEOTIDE SEQUENCE [LARGE SCALE GENOMIC DNA]</scope>
    <source>
        <strain evidence="16 17">DSM 20623</strain>
    </source>
</reference>
<evidence type="ECO:0000256" key="14">
    <source>
        <dbReference type="SAM" id="MobiDB-lite"/>
    </source>
</evidence>
<dbReference type="InterPro" id="IPR019757">
    <property type="entry name" value="Pept_S26A_signal_pept_1_Lys-AS"/>
</dbReference>
<dbReference type="PROSITE" id="PS00761">
    <property type="entry name" value="SPASE_I_3"/>
    <property type="match status" value="1"/>
</dbReference>
<proteinExistence type="inferred from homology"/>
<dbReference type="AlphaFoldDB" id="A0A0R2HN73"/>
<dbReference type="GO" id="GO:0004252">
    <property type="term" value="F:serine-type endopeptidase activity"/>
    <property type="evidence" value="ECO:0007669"/>
    <property type="project" value="InterPro"/>
</dbReference>
<dbReference type="InterPro" id="IPR019758">
    <property type="entry name" value="Pept_S26A_signal_pept_1_CS"/>
</dbReference>
<dbReference type="PANTHER" id="PTHR43390">
    <property type="entry name" value="SIGNAL PEPTIDASE I"/>
    <property type="match status" value="1"/>
</dbReference>
<dbReference type="GeneID" id="89588912"/>
<dbReference type="EMBL" id="JQBS01000035">
    <property type="protein sequence ID" value="KRN54337.1"/>
    <property type="molecule type" value="Genomic_DNA"/>
</dbReference>
<evidence type="ECO:0000256" key="2">
    <source>
        <dbReference type="ARBA" id="ARBA00004401"/>
    </source>
</evidence>
<gene>
    <name evidence="16" type="ORF">IV74_GL001918</name>
</gene>
<evidence type="ECO:0000256" key="1">
    <source>
        <dbReference type="ARBA" id="ARBA00000677"/>
    </source>
</evidence>
<dbReference type="GO" id="GO:0005886">
    <property type="term" value="C:plasma membrane"/>
    <property type="evidence" value="ECO:0007669"/>
    <property type="project" value="UniProtKB-SubCell"/>
</dbReference>
<dbReference type="PANTHER" id="PTHR43390:SF8">
    <property type="entry name" value="SIGNAL PEPTIDASE I"/>
    <property type="match status" value="1"/>
</dbReference>
<dbReference type="InterPro" id="IPR019533">
    <property type="entry name" value="Peptidase_S26"/>
</dbReference>
<accession>A0A0R2HN73</accession>
<comment type="caution">
    <text evidence="16">The sequence shown here is derived from an EMBL/GenBank/DDBJ whole genome shotgun (WGS) entry which is preliminary data.</text>
</comment>
<dbReference type="InterPro" id="IPR036286">
    <property type="entry name" value="LexA/Signal_pep-like_sf"/>
</dbReference>
<evidence type="ECO:0000256" key="13">
    <source>
        <dbReference type="RuleBase" id="RU362042"/>
    </source>
</evidence>
<keyword evidence="17" id="KW-1185">Reference proteome</keyword>
<evidence type="ECO:0000256" key="11">
    <source>
        <dbReference type="PIRSR" id="PIRSR600223-1"/>
    </source>
</evidence>
<feature type="compositionally biased region" description="Basic and acidic residues" evidence="14">
    <location>
        <begin position="8"/>
        <end position="21"/>
    </location>
</feature>
<dbReference type="EC" id="3.4.21.89" evidence="4 12"/>
<keyword evidence="6 12" id="KW-0645">Protease</keyword>
<dbReference type="InterPro" id="IPR000223">
    <property type="entry name" value="Pept_S26A_signal_pept_1"/>
</dbReference>
<evidence type="ECO:0000259" key="15">
    <source>
        <dbReference type="Pfam" id="PF10502"/>
    </source>
</evidence>
<evidence type="ECO:0000256" key="6">
    <source>
        <dbReference type="ARBA" id="ARBA00022670"/>
    </source>
</evidence>
<evidence type="ECO:0000256" key="7">
    <source>
        <dbReference type="ARBA" id="ARBA00022692"/>
    </source>
</evidence>